<sequence>MVPGLAVDSRDHGFQQLFDLAIACWEYECPINDQFRNFAIAVQKKWTACYTDELSKGAARFERKKPIDWMFIALVFNWQDIFQSMSVRVIIKYDPKGFPVEDNVNLPFEFRIKGPSKILECLTYSSPDLVEQTRRQKATRTYNCIRDSWISLYDPEGTHAMSMRKIHEHFEAPRLGIDLRCPAPEDLHEQIDADGLLHEFGTVLGREEGKPSESPLLGLDVSSPPSRTRGRSGGFSAIARMAIHSGYEKSKKVARNNGLSRSASSSQGSDSGDSWKQAQSSLESSLKHWRACNLAGIPLSDFFDLRSRHIQQPTSELSPIGRYQG</sequence>
<feature type="region of interest" description="Disordered" evidence="1">
    <location>
        <begin position="207"/>
        <end position="233"/>
    </location>
</feature>
<evidence type="ECO:0000313" key="2">
    <source>
        <dbReference type="EMBL" id="KAG4426060.1"/>
    </source>
</evidence>
<dbReference type="AlphaFoldDB" id="A0A8H7WJI6"/>
<name>A0A8H7WJI6_9HELO</name>
<evidence type="ECO:0000313" key="3">
    <source>
        <dbReference type="Proteomes" id="UP000664132"/>
    </source>
</evidence>
<dbReference type="EMBL" id="JAFJYH010000005">
    <property type="protein sequence ID" value="KAG4426060.1"/>
    <property type="molecule type" value="Genomic_DNA"/>
</dbReference>
<dbReference type="OrthoDB" id="3490695at2759"/>
<accession>A0A8H7WJI6</accession>
<feature type="compositionally biased region" description="Low complexity" evidence="1">
    <location>
        <begin position="260"/>
        <end position="274"/>
    </location>
</feature>
<proteinExistence type="predicted"/>
<organism evidence="2 3">
    <name type="scientific">Cadophora malorum</name>
    <dbReference type="NCBI Taxonomy" id="108018"/>
    <lineage>
        <taxon>Eukaryota</taxon>
        <taxon>Fungi</taxon>
        <taxon>Dikarya</taxon>
        <taxon>Ascomycota</taxon>
        <taxon>Pezizomycotina</taxon>
        <taxon>Leotiomycetes</taxon>
        <taxon>Helotiales</taxon>
        <taxon>Ploettnerulaceae</taxon>
        <taxon>Cadophora</taxon>
    </lineage>
</organism>
<evidence type="ECO:0000256" key="1">
    <source>
        <dbReference type="SAM" id="MobiDB-lite"/>
    </source>
</evidence>
<gene>
    <name evidence="2" type="ORF">IFR04_000767</name>
</gene>
<reference evidence="2" key="1">
    <citation type="submission" date="2021-02" db="EMBL/GenBank/DDBJ databases">
        <title>Genome sequence Cadophora malorum strain M34.</title>
        <authorList>
            <person name="Stefanovic E."/>
            <person name="Vu D."/>
            <person name="Scully C."/>
            <person name="Dijksterhuis J."/>
            <person name="Roader J."/>
            <person name="Houbraken J."/>
        </authorList>
    </citation>
    <scope>NUCLEOTIDE SEQUENCE</scope>
    <source>
        <strain evidence="2">M34</strain>
    </source>
</reference>
<protein>
    <submittedName>
        <fullName evidence="2">Uncharacterized protein</fullName>
    </submittedName>
</protein>
<comment type="caution">
    <text evidence="2">The sequence shown here is derived from an EMBL/GenBank/DDBJ whole genome shotgun (WGS) entry which is preliminary data.</text>
</comment>
<keyword evidence="3" id="KW-1185">Reference proteome</keyword>
<dbReference type="Proteomes" id="UP000664132">
    <property type="component" value="Unassembled WGS sequence"/>
</dbReference>
<feature type="region of interest" description="Disordered" evidence="1">
    <location>
        <begin position="250"/>
        <end position="277"/>
    </location>
</feature>